<organism evidence="3 4">
    <name type="scientific">Intoshia linei</name>
    <dbReference type="NCBI Taxonomy" id="1819745"/>
    <lineage>
        <taxon>Eukaryota</taxon>
        <taxon>Metazoa</taxon>
        <taxon>Spiralia</taxon>
        <taxon>Lophotrochozoa</taxon>
        <taxon>Mesozoa</taxon>
        <taxon>Orthonectida</taxon>
        <taxon>Rhopaluridae</taxon>
        <taxon>Intoshia</taxon>
    </lineage>
</organism>
<proteinExistence type="predicted"/>
<dbReference type="OrthoDB" id="10264063at2759"/>
<sequence length="231" mass="27322">MILNKSENKPINPFTIQKDKDIYTYNENEKIRKKNKTLLLRSKKNSNKTKQISNRLKFRNELKKLNEQIDIDFEKEIINKENKENGTKTVKNDANFTLKVTKDRTSEKESLGEYIKQKRDMFLVQYLLGVKRDEIYKLERIAISEEARLKQAEQSLEQDAISFDNFLKHSDKHSVEAIRIADKQTKSKLEKHAEIKKLYAQIVAINSEINKQEDILKELYAYKTFLHQLSP</sequence>
<evidence type="ECO:0000259" key="2">
    <source>
        <dbReference type="Pfam" id="PF13863"/>
    </source>
</evidence>
<dbReference type="GO" id="GO:0005856">
    <property type="term" value="C:cytoskeleton"/>
    <property type="evidence" value="ECO:0007669"/>
    <property type="project" value="UniProtKB-ARBA"/>
</dbReference>
<keyword evidence="1" id="KW-0175">Coiled coil</keyword>
<dbReference type="EMBL" id="LWCA01002121">
    <property type="protein sequence ID" value="OAF64109.1"/>
    <property type="molecule type" value="Genomic_DNA"/>
</dbReference>
<dbReference type="AlphaFoldDB" id="A0A177AQ15"/>
<reference evidence="3 4" key="1">
    <citation type="submission" date="2016-04" db="EMBL/GenBank/DDBJ databases">
        <title>The genome of Intoshia linei affirms orthonectids as highly simplified spiralians.</title>
        <authorList>
            <person name="Mikhailov K.V."/>
            <person name="Slusarev G.S."/>
            <person name="Nikitin M.A."/>
            <person name="Logacheva M.D."/>
            <person name="Penin A."/>
            <person name="Aleoshin V."/>
            <person name="Panchin Y.V."/>
        </authorList>
    </citation>
    <scope>NUCLEOTIDE SEQUENCE [LARGE SCALE GENOMIC DNA]</scope>
    <source>
        <strain evidence="3">Intl2013</strain>
        <tissue evidence="3">Whole animal</tissue>
    </source>
</reference>
<accession>A0A177AQ15</accession>
<name>A0A177AQ15_9BILA</name>
<evidence type="ECO:0000313" key="3">
    <source>
        <dbReference type="EMBL" id="OAF64109.1"/>
    </source>
</evidence>
<evidence type="ECO:0000313" key="4">
    <source>
        <dbReference type="Proteomes" id="UP000078046"/>
    </source>
</evidence>
<evidence type="ECO:0000256" key="1">
    <source>
        <dbReference type="ARBA" id="ARBA00023054"/>
    </source>
</evidence>
<feature type="domain" description="DUF4200" evidence="2">
    <location>
        <begin position="114"/>
        <end position="231"/>
    </location>
</feature>
<dbReference type="PANTHER" id="PTHR21683">
    <property type="entry name" value="COILED-COIL DOMAIN-CONTAINING PROTEIN 42 LIKE-2-LIKE-RELATED"/>
    <property type="match status" value="1"/>
</dbReference>
<feature type="non-terminal residue" evidence="3">
    <location>
        <position position="231"/>
    </location>
</feature>
<comment type="caution">
    <text evidence="3">The sequence shown here is derived from an EMBL/GenBank/DDBJ whole genome shotgun (WGS) entry which is preliminary data.</text>
</comment>
<keyword evidence="4" id="KW-1185">Reference proteome</keyword>
<dbReference type="Proteomes" id="UP000078046">
    <property type="component" value="Unassembled WGS sequence"/>
</dbReference>
<protein>
    <recommendedName>
        <fullName evidence="2">DUF4200 domain-containing protein</fullName>
    </recommendedName>
</protein>
<dbReference type="Pfam" id="PF13863">
    <property type="entry name" value="DUF4200"/>
    <property type="match status" value="1"/>
</dbReference>
<dbReference type="InterPro" id="IPR025252">
    <property type="entry name" value="DUF4200"/>
</dbReference>
<dbReference type="PANTHER" id="PTHR21683:SF3">
    <property type="entry name" value="CILIA AND FLAGELLA ASSOCIATED PROTEIN 100"/>
    <property type="match status" value="1"/>
</dbReference>
<gene>
    <name evidence="3" type="ORF">A3Q56_08180</name>
</gene>
<dbReference type="InterPro" id="IPR051147">
    <property type="entry name" value="CFAP_domain-containing"/>
</dbReference>